<evidence type="ECO:0000256" key="2">
    <source>
        <dbReference type="ARBA" id="ARBA00022692"/>
    </source>
</evidence>
<proteinExistence type="predicted"/>
<protein>
    <submittedName>
        <fullName evidence="7">Uncharacterized protein</fullName>
    </submittedName>
</protein>
<evidence type="ECO:0000256" key="4">
    <source>
        <dbReference type="ARBA" id="ARBA00022989"/>
    </source>
</evidence>
<dbReference type="Proteomes" id="UP001219355">
    <property type="component" value="Chromosome 4"/>
</dbReference>
<sequence length="154" mass="17193">MATEVQSLCTTFTRVKAHSPAFIAGFFTQYSSMPTAKKKSPSPELPVAAAYPRPNLLKRIMDRLRLEYYRYEVTCGAYVMTPGEKFIFNSFIVIVLALLIWALFLYFPSLLYHKVSRLGWLLTGRGGTGPNVKLSPPNGSDTPVSLLKLPPFDA</sequence>
<dbReference type="Pfam" id="PF11779">
    <property type="entry name" value="SPT_ssu-like"/>
    <property type="match status" value="1"/>
</dbReference>
<keyword evidence="5 6" id="KW-0472">Membrane</keyword>
<evidence type="ECO:0000256" key="1">
    <source>
        <dbReference type="ARBA" id="ARBA00004477"/>
    </source>
</evidence>
<reference evidence="7" key="1">
    <citation type="submission" date="2023-03" db="EMBL/GenBank/DDBJ databases">
        <title>Emydomyces testavorans Genome Sequence.</title>
        <authorList>
            <person name="Hoyer L."/>
        </authorList>
    </citation>
    <scope>NUCLEOTIDE SEQUENCE</scope>
    <source>
        <strain evidence="7">16-2883</strain>
    </source>
</reference>
<evidence type="ECO:0000256" key="3">
    <source>
        <dbReference type="ARBA" id="ARBA00022824"/>
    </source>
</evidence>
<keyword evidence="8" id="KW-1185">Reference proteome</keyword>
<feature type="transmembrane region" description="Helical" evidence="6">
    <location>
        <begin position="86"/>
        <end position="107"/>
    </location>
</feature>
<dbReference type="GO" id="GO:0005789">
    <property type="term" value="C:endoplasmic reticulum membrane"/>
    <property type="evidence" value="ECO:0007669"/>
    <property type="project" value="UniProtKB-SubCell"/>
</dbReference>
<name>A0AAF0IM05_9EURO</name>
<accession>A0AAF0IM05</accession>
<keyword evidence="3" id="KW-0256">Endoplasmic reticulum</keyword>
<evidence type="ECO:0000313" key="7">
    <source>
        <dbReference type="EMBL" id="WEW61227.1"/>
    </source>
</evidence>
<dbReference type="InterPro" id="IPR024512">
    <property type="entry name" value="Ser_palmitoyltrfase_ssu-like"/>
</dbReference>
<gene>
    <name evidence="7" type="ORF">PRK78_006717</name>
</gene>
<keyword evidence="4 6" id="KW-1133">Transmembrane helix</keyword>
<dbReference type="EMBL" id="CP120630">
    <property type="protein sequence ID" value="WEW61227.1"/>
    <property type="molecule type" value="Genomic_DNA"/>
</dbReference>
<evidence type="ECO:0000256" key="5">
    <source>
        <dbReference type="ARBA" id="ARBA00023136"/>
    </source>
</evidence>
<evidence type="ECO:0000313" key="8">
    <source>
        <dbReference type="Proteomes" id="UP001219355"/>
    </source>
</evidence>
<comment type="subcellular location">
    <subcellularLocation>
        <location evidence="1">Endoplasmic reticulum membrane</location>
        <topology evidence="1">Multi-pass membrane protein</topology>
    </subcellularLocation>
</comment>
<keyword evidence="2 6" id="KW-0812">Transmembrane</keyword>
<evidence type="ECO:0000256" key="6">
    <source>
        <dbReference type="SAM" id="Phobius"/>
    </source>
</evidence>
<organism evidence="7 8">
    <name type="scientific">Emydomyces testavorans</name>
    <dbReference type="NCBI Taxonomy" id="2070801"/>
    <lineage>
        <taxon>Eukaryota</taxon>
        <taxon>Fungi</taxon>
        <taxon>Dikarya</taxon>
        <taxon>Ascomycota</taxon>
        <taxon>Pezizomycotina</taxon>
        <taxon>Eurotiomycetes</taxon>
        <taxon>Eurotiomycetidae</taxon>
        <taxon>Onygenales</taxon>
        <taxon>Nannizziopsiaceae</taxon>
        <taxon>Emydomyces</taxon>
    </lineage>
</organism>
<dbReference type="AlphaFoldDB" id="A0AAF0IM05"/>